<feature type="region of interest" description="Disordered" evidence="1">
    <location>
        <begin position="52"/>
        <end position="99"/>
    </location>
</feature>
<evidence type="ECO:0000313" key="2">
    <source>
        <dbReference type="EMBL" id="PNW80977.1"/>
    </source>
</evidence>
<feature type="region of interest" description="Disordered" evidence="1">
    <location>
        <begin position="1"/>
        <end position="23"/>
    </location>
</feature>
<feature type="compositionally biased region" description="Acidic residues" evidence="1">
    <location>
        <begin position="360"/>
        <end position="369"/>
    </location>
</feature>
<dbReference type="Gramene" id="PNW80977">
    <property type="protein sequence ID" value="PNW80977"/>
    <property type="gene ID" value="CHLRE_07g337900v5"/>
</dbReference>
<dbReference type="GeneID" id="66054094"/>
<dbReference type="OrthoDB" id="560033at2759"/>
<sequence>MCVQRHGRPAATAQQAAANSSKAARDTAALERLRAAWLKLCETVEIVSARASEGAGGRDEGAGGSSTSSNSSNSSSSSSSSSSNSTGSTGRSSSSRSHDRVLLGEALMAVLESAPEALRVLGGQQEVLGGQETAAGEGDNGGDGDDDGGALTAWEVGTEILQEVRGYLEALQQVRVLKDRADRLDQRSAWLERLVKLSGARTRIAEAAGIGSGGRRAAHPGDGGNGASAAAGGDGGGEGVNPVYVDVETLCKRYERPLLLDWALVNMLLNGRTELCMSAAGERATADTLTRQEYSYVEGRDWTGGEVLAEGEERDWDGSRRATRRAAFVQELRWVTGIRFRSEERADADGYDVWWVCEEEDKEAGEQEQEAVAAGGGSSGSSSGSSSGREGGDE</sequence>
<keyword evidence="3" id="KW-1185">Reference proteome</keyword>
<name>A0A2K3DKA6_CHLRE</name>
<dbReference type="KEGG" id="cre:CHLRE_07g337900v5"/>
<evidence type="ECO:0000313" key="3">
    <source>
        <dbReference type="Proteomes" id="UP000006906"/>
    </source>
</evidence>
<dbReference type="AlphaFoldDB" id="A0A2K3DKA6"/>
<evidence type="ECO:0000256" key="1">
    <source>
        <dbReference type="SAM" id="MobiDB-lite"/>
    </source>
</evidence>
<feature type="region of interest" description="Disordered" evidence="1">
    <location>
        <begin position="360"/>
        <end position="394"/>
    </location>
</feature>
<organism evidence="2 3">
    <name type="scientific">Chlamydomonas reinhardtii</name>
    <name type="common">Chlamydomonas smithii</name>
    <dbReference type="NCBI Taxonomy" id="3055"/>
    <lineage>
        <taxon>Eukaryota</taxon>
        <taxon>Viridiplantae</taxon>
        <taxon>Chlorophyta</taxon>
        <taxon>core chlorophytes</taxon>
        <taxon>Chlorophyceae</taxon>
        <taxon>CS clade</taxon>
        <taxon>Chlamydomonadales</taxon>
        <taxon>Chlamydomonadaceae</taxon>
        <taxon>Chlamydomonas</taxon>
    </lineage>
</organism>
<accession>A0A2K3DKA6</accession>
<dbReference type="RefSeq" id="XP_042922863.1">
    <property type="nucleotide sequence ID" value="XM_043064295.1"/>
</dbReference>
<dbReference type="EMBL" id="CM008968">
    <property type="protein sequence ID" value="PNW80977.1"/>
    <property type="molecule type" value="Genomic_DNA"/>
</dbReference>
<feature type="compositionally biased region" description="Low complexity" evidence="1">
    <location>
        <begin position="65"/>
        <end position="95"/>
    </location>
</feature>
<protein>
    <submittedName>
        <fullName evidence="2">Uncharacterized protein</fullName>
    </submittedName>
</protein>
<feature type="compositionally biased region" description="Gly residues" evidence="1">
    <location>
        <begin position="221"/>
        <end position="238"/>
    </location>
</feature>
<reference evidence="2 3" key="1">
    <citation type="journal article" date="2007" name="Science">
        <title>The Chlamydomonas genome reveals the evolution of key animal and plant functions.</title>
        <authorList>
            <person name="Merchant S.S."/>
            <person name="Prochnik S.E."/>
            <person name="Vallon O."/>
            <person name="Harris E.H."/>
            <person name="Karpowicz S.J."/>
            <person name="Witman G.B."/>
            <person name="Terry A."/>
            <person name="Salamov A."/>
            <person name="Fritz-Laylin L.K."/>
            <person name="Marechal-Drouard L."/>
            <person name="Marshall W.F."/>
            <person name="Qu L.H."/>
            <person name="Nelson D.R."/>
            <person name="Sanderfoot A.A."/>
            <person name="Spalding M.H."/>
            <person name="Kapitonov V.V."/>
            <person name="Ren Q."/>
            <person name="Ferris P."/>
            <person name="Lindquist E."/>
            <person name="Shapiro H."/>
            <person name="Lucas S.M."/>
            <person name="Grimwood J."/>
            <person name="Schmutz J."/>
            <person name="Cardol P."/>
            <person name="Cerutti H."/>
            <person name="Chanfreau G."/>
            <person name="Chen C.L."/>
            <person name="Cognat V."/>
            <person name="Croft M.T."/>
            <person name="Dent R."/>
            <person name="Dutcher S."/>
            <person name="Fernandez E."/>
            <person name="Fukuzawa H."/>
            <person name="Gonzalez-Ballester D."/>
            <person name="Gonzalez-Halphen D."/>
            <person name="Hallmann A."/>
            <person name="Hanikenne M."/>
            <person name="Hippler M."/>
            <person name="Inwood W."/>
            <person name="Jabbari K."/>
            <person name="Kalanon M."/>
            <person name="Kuras R."/>
            <person name="Lefebvre P.A."/>
            <person name="Lemaire S.D."/>
            <person name="Lobanov A.V."/>
            <person name="Lohr M."/>
            <person name="Manuell A."/>
            <person name="Meier I."/>
            <person name="Mets L."/>
            <person name="Mittag M."/>
            <person name="Mittelmeier T."/>
            <person name="Moroney J.V."/>
            <person name="Moseley J."/>
            <person name="Napoli C."/>
            <person name="Nedelcu A.M."/>
            <person name="Niyogi K."/>
            <person name="Novoselov S.V."/>
            <person name="Paulsen I.T."/>
            <person name="Pazour G."/>
            <person name="Purton S."/>
            <person name="Ral J.P."/>
            <person name="Riano-Pachon D.M."/>
            <person name="Riekhof W."/>
            <person name="Rymarquis L."/>
            <person name="Schroda M."/>
            <person name="Stern D."/>
            <person name="Umen J."/>
            <person name="Willows R."/>
            <person name="Wilson N."/>
            <person name="Zimmer S.L."/>
            <person name="Allmer J."/>
            <person name="Balk J."/>
            <person name="Bisova K."/>
            <person name="Chen C.J."/>
            <person name="Elias M."/>
            <person name="Gendler K."/>
            <person name="Hauser C."/>
            <person name="Lamb M.R."/>
            <person name="Ledford H."/>
            <person name="Long J.C."/>
            <person name="Minagawa J."/>
            <person name="Page M.D."/>
            <person name="Pan J."/>
            <person name="Pootakham W."/>
            <person name="Roje S."/>
            <person name="Rose A."/>
            <person name="Stahlberg E."/>
            <person name="Terauchi A.M."/>
            <person name="Yang P."/>
            <person name="Ball S."/>
            <person name="Bowler C."/>
            <person name="Dieckmann C.L."/>
            <person name="Gladyshev V.N."/>
            <person name="Green P."/>
            <person name="Jorgensen R."/>
            <person name="Mayfield S."/>
            <person name="Mueller-Roeber B."/>
            <person name="Rajamani S."/>
            <person name="Sayre R.T."/>
            <person name="Brokstein P."/>
            <person name="Dubchak I."/>
            <person name="Goodstein D."/>
            <person name="Hornick L."/>
            <person name="Huang Y.W."/>
            <person name="Jhaveri J."/>
            <person name="Luo Y."/>
            <person name="Martinez D."/>
            <person name="Ngau W.C."/>
            <person name="Otillar B."/>
            <person name="Poliakov A."/>
            <person name="Porter A."/>
            <person name="Szajkowski L."/>
            <person name="Werner G."/>
            <person name="Zhou K."/>
            <person name="Grigoriev I.V."/>
            <person name="Rokhsar D.S."/>
            <person name="Grossman A.R."/>
        </authorList>
    </citation>
    <scope>NUCLEOTIDE SEQUENCE [LARGE SCALE GENOMIC DNA]</scope>
    <source>
        <strain evidence="3">CC-503</strain>
    </source>
</reference>
<gene>
    <name evidence="2" type="ORF">CHLRE_07g337900v5</name>
</gene>
<proteinExistence type="predicted"/>
<feature type="region of interest" description="Disordered" evidence="1">
    <location>
        <begin position="211"/>
        <end position="238"/>
    </location>
</feature>
<dbReference type="InParanoid" id="A0A2K3DKA6"/>
<dbReference type="Proteomes" id="UP000006906">
    <property type="component" value="Chromosome 7"/>
</dbReference>
<feature type="compositionally biased region" description="Low complexity" evidence="1">
    <location>
        <begin position="10"/>
        <end position="22"/>
    </location>
</feature>